<dbReference type="RefSeq" id="WP_089843795.1">
    <property type="nucleotide sequence ID" value="NZ_FNEJ01000002.1"/>
</dbReference>
<dbReference type="InterPro" id="IPR011042">
    <property type="entry name" value="6-blade_b-propeller_TolB-like"/>
</dbReference>
<sequence>MIRLPDHLQIDDPRFRDLVHPTSQLERLCTGFTWTEGPVWFGDHACLIFSEIPSQTLYRVCESGGLSVFRQPSGFNNGNTRDRQGRLVGCRHGFRDVVRTEHDGALTVLASAHDGKSLNSPNDVVVSSDGAVWFTDPTYGIMSNFEGNRAEPEQGARHVFRIPPEGGAPVPVISDFAQPNGLCFSPDESLLYVAESGSSHDETVPSVIRRYAVDGATLTPLGDFATLDCGLPDGMRCDVLGNLWSSAGDGVHCFAPDGTRLGKILIPETVSNLCFGGADGQRLFITATTSVYRVFVDVKGAEPWTRSARA</sequence>
<feature type="domain" description="SMP-30/Gluconolactonase/LRE-like region" evidence="2">
    <location>
        <begin position="34"/>
        <end position="288"/>
    </location>
</feature>
<dbReference type="SUPFAM" id="SSF63829">
    <property type="entry name" value="Calcium-dependent phosphotriesterase"/>
    <property type="match status" value="1"/>
</dbReference>
<organism evidence="3 4">
    <name type="scientific">Salipiger marinus</name>
    <dbReference type="NCBI Taxonomy" id="555512"/>
    <lineage>
        <taxon>Bacteria</taxon>
        <taxon>Pseudomonadati</taxon>
        <taxon>Pseudomonadota</taxon>
        <taxon>Alphaproteobacteria</taxon>
        <taxon>Rhodobacterales</taxon>
        <taxon>Roseobacteraceae</taxon>
        <taxon>Salipiger</taxon>
    </lineage>
</organism>
<dbReference type="PANTHER" id="PTHR47572:SF4">
    <property type="entry name" value="LACTONASE DRP35"/>
    <property type="match status" value="1"/>
</dbReference>
<dbReference type="PANTHER" id="PTHR47572">
    <property type="entry name" value="LIPOPROTEIN-RELATED"/>
    <property type="match status" value="1"/>
</dbReference>
<dbReference type="Gene3D" id="2.120.10.30">
    <property type="entry name" value="TolB, C-terminal domain"/>
    <property type="match status" value="1"/>
</dbReference>
<evidence type="ECO:0000259" key="2">
    <source>
        <dbReference type="Pfam" id="PF08450"/>
    </source>
</evidence>
<gene>
    <name evidence="3" type="ORF">SAMN04487993_1002272</name>
</gene>
<evidence type="ECO:0000313" key="3">
    <source>
        <dbReference type="EMBL" id="SDI25284.1"/>
    </source>
</evidence>
<dbReference type="EMBL" id="FNEJ01000002">
    <property type="protein sequence ID" value="SDI25284.1"/>
    <property type="molecule type" value="Genomic_DNA"/>
</dbReference>
<dbReference type="STRING" id="555512.SAMN04487993_1002272"/>
<dbReference type="OrthoDB" id="241638at2"/>
<reference evidence="3 4" key="1">
    <citation type="submission" date="2016-10" db="EMBL/GenBank/DDBJ databases">
        <authorList>
            <person name="de Groot N.N."/>
        </authorList>
    </citation>
    <scope>NUCLEOTIDE SEQUENCE [LARGE SCALE GENOMIC DNA]</scope>
    <source>
        <strain evidence="3 4">DSM 26424</strain>
    </source>
</reference>
<evidence type="ECO:0000313" key="4">
    <source>
        <dbReference type="Proteomes" id="UP000199093"/>
    </source>
</evidence>
<keyword evidence="4" id="KW-1185">Reference proteome</keyword>
<dbReference type="InterPro" id="IPR013658">
    <property type="entry name" value="SGL"/>
</dbReference>
<protein>
    <submittedName>
        <fullName evidence="3">Gluconolactonase</fullName>
    </submittedName>
</protein>
<keyword evidence="1" id="KW-0378">Hydrolase</keyword>
<dbReference type="Pfam" id="PF08450">
    <property type="entry name" value="SGL"/>
    <property type="match status" value="1"/>
</dbReference>
<accession>A0A1G8J232</accession>
<dbReference type="GO" id="GO:0016787">
    <property type="term" value="F:hydrolase activity"/>
    <property type="evidence" value="ECO:0007669"/>
    <property type="project" value="UniProtKB-KW"/>
</dbReference>
<evidence type="ECO:0000256" key="1">
    <source>
        <dbReference type="ARBA" id="ARBA00022801"/>
    </source>
</evidence>
<name>A0A1G8J232_9RHOB</name>
<dbReference type="InterPro" id="IPR051262">
    <property type="entry name" value="SMP-30/CGR1_Lactonase"/>
</dbReference>
<proteinExistence type="predicted"/>
<dbReference type="AlphaFoldDB" id="A0A1G8J232"/>
<dbReference type="Proteomes" id="UP000199093">
    <property type="component" value="Unassembled WGS sequence"/>
</dbReference>